<dbReference type="Pfam" id="PF05685">
    <property type="entry name" value="Uma2"/>
    <property type="match status" value="1"/>
</dbReference>
<dbReference type="InterPro" id="IPR012296">
    <property type="entry name" value="Nuclease_put_TT1808"/>
</dbReference>
<evidence type="ECO:0000259" key="1">
    <source>
        <dbReference type="Pfam" id="PF05685"/>
    </source>
</evidence>
<dbReference type="InterPro" id="IPR011335">
    <property type="entry name" value="Restrct_endonuc-II-like"/>
</dbReference>
<feature type="domain" description="Putative restriction endonuclease" evidence="1">
    <location>
        <begin position="9"/>
        <end position="180"/>
    </location>
</feature>
<dbReference type="AlphaFoldDB" id="A0AA97AJ55"/>
<dbReference type="CDD" id="cd06260">
    <property type="entry name" value="DUF820-like"/>
    <property type="match status" value="1"/>
</dbReference>
<keyword evidence="2" id="KW-0378">Hydrolase</keyword>
<dbReference type="GO" id="GO:0004519">
    <property type="term" value="F:endonuclease activity"/>
    <property type="evidence" value="ECO:0007669"/>
    <property type="project" value="UniProtKB-KW"/>
</dbReference>
<organism evidence="2">
    <name type="scientific">Leptolyngbya sp. NK1-12</name>
    <dbReference type="NCBI Taxonomy" id="2547451"/>
    <lineage>
        <taxon>Bacteria</taxon>
        <taxon>Bacillati</taxon>
        <taxon>Cyanobacteriota</taxon>
        <taxon>Cyanophyceae</taxon>
        <taxon>Leptolyngbyales</taxon>
        <taxon>Leptolyngbyaceae</taxon>
        <taxon>Leptolyngbya group</taxon>
        <taxon>Leptolyngbya</taxon>
    </lineage>
</organism>
<name>A0AA97AJ55_9CYAN</name>
<reference evidence="2" key="1">
    <citation type="submission" date="2020-05" db="EMBL/GenBank/DDBJ databases">
        <authorList>
            <person name="Zhu T."/>
            <person name="Keshari N."/>
            <person name="Lu X."/>
        </authorList>
    </citation>
    <scope>NUCLEOTIDE SEQUENCE</scope>
    <source>
        <strain evidence="2">NK1-12</strain>
    </source>
</reference>
<dbReference type="RefSeq" id="WP_316432527.1">
    <property type="nucleotide sequence ID" value="NZ_CP053586.1"/>
</dbReference>
<dbReference type="Gene3D" id="3.90.1570.10">
    <property type="entry name" value="tt1808, chain A"/>
    <property type="match status" value="1"/>
</dbReference>
<keyword evidence="2" id="KW-0540">Nuclease</keyword>
<dbReference type="PANTHER" id="PTHR34107:SF2">
    <property type="entry name" value="SLL0888 PROTEIN"/>
    <property type="match status" value="1"/>
</dbReference>
<keyword evidence="2" id="KW-0255">Endonuclease</keyword>
<sequence length="189" mass="21122">MTATKLTLSDYLALEEVFEGRREFVDGEIIEMPSESPQNVLISLFLLAQFLQIVPLQQLRRMDTELVVAGRVRIPDLLVLSQELATVLLASGRSTITAEMPAPLLAVEVVSPGKASEDRDYRFKRAEYAARGIPEYWIIDPIQGQVRVLLLVDGLYESVDYRGSDCVVSSLFPQLKLTVEQLLQVGRGE</sequence>
<dbReference type="PANTHER" id="PTHR34107">
    <property type="entry name" value="SLL0198 PROTEIN-RELATED"/>
    <property type="match status" value="1"/>
</dbReference>
<dbReference type="SUPFAM" id="SSF52980">
    <property type="entry name" value="Restriction endonuclease-like"/>
    <property type="match status" value="1"/>
</dbReference>
<gene>
    <name evidence="2" type="ORF">HJG54_27970</name>
</gene>
<protein>
    <submittedName>
        <fullName evidence="2">Uma2 family endonuclease</fullName>
    </submittedName>
</protein>
<dbReference type="EMBL" id="CP053586">
    <property type="protein sequence ID" value="WNZ26279.1"/>
    <property type="molecule type" value="Genomic_DNA"/>
</dbReference>
<evidence type="ECO:0000313" key="2">
    <source>
        <dbReference type="EMBL" id="WNZ26279.1"/>
    </source>
</evidence>
<proteinExistence type="predicted"/>
<accession>A0AA97AJ55</accession>
<dbReference type="InterPro" id="IPR008538">
    <property type="entry name" value="Uma2"/>
</dbReference>